<keyword evidence="3" id="KW-0328">Glycosyltransferase</keyword>
<name>A0A5C6ELF8_9BACT</name>
<feature type="domain" description="Glycosyltransferase subfamily 4-like N-terminal" evidence="2">
    <location>
        <begin position="14"/>
        <end position="168"/>
    </location>
</feature>
<evidence type="ECO:0000259" key="2">
    <source>
        <dbReference type="Pfam" id="PF13439"/>
    </source>
</evidence>
<gene>
    <name evidence="3" type="primary">pimB_2</name>
    <name evidence="3" type="ORF">Poly59_49540</name>
</gene>
<dbReference type="OrthoDB" id="73743at2"/>
<dbReference type="AlphaFoldDB" id="A0A5C6ELF8"/>
<organism evidence="3 4">
    <name type="scientific">Rubripirellula reticaptiva</name>
    <dbReference type="NCBI Taxonomy" id="2528013"/>
    <lineage>
        <taxon>Bacteria</taxon>
        <taxon>Pseudomonadati</taxon>
        <taxon>Planctomycetota</taxon>
        <taxon>Planctomycetia</taxon>
        <taxon>Pirellulales</taxon>
        <taxon>Pirellulaceae</taxon>
        <taxon>Rubripirellula</taxon>
    </lineage>
</organism>
<evidence type="ECO:0000259" key="1">
    <source>
        <dbReference type="Pfam" id="PF00534"/>
    </source>
</evidence>
<keyword evidence="4" id="KW-1185">Reference proteome</keyword>
<dbReference type="RefSeq" id="WP_146536520.1">
    <property type="nucleotide sequence ID" value="NZ_SJPX01000005.1"/>
</dbReference>
<reference evidence="3 4" key="1">
    <citation type="submission" date="2019-02" db="EMBL/GenBank/DDBJ databases">
        <title>Deep-cultivation of Planctomycetes and their phenomic and genomic characterization uncovers novel biology.</title>
        <authorList>
            <person name="Wiegand S."/>
            <person name="Jogler M."/>
            <person name="Boedeker C."/>
            <person name="Pinto D."/>
            <person name="Vollmers J."/>
            <person name="Rivas-Marin E."/>
            <person name="Kohn T."/>
            <person name="Peeters S.H."/>
            <person name="Heuer A."/>
            <person name="Rast P."/>
            <person name="Oberbeckmann S."/>
            <person name="Bunk B."/>
            <person name="Jeske O."/>
            <person name="Meyerdierks A."/>
            <person name="Storesund J.E."/>
            <person name="Kallscheuer N."/>
            <person name="Luecker S."/>
            <person name="Lage O.M."/>
            <person name="Pohl T."/>
            <person name="Merkel B.J."/>
            <person name="Hornburger P."/>
            <person name="Mueller R.-W."/>
            <person name="Bruemmer F."/>
            <person name="Labrenz M."/>
            <person name="Spormann A.M."/>
            <person name="Op Den Camp H."/>
            <person name="Overmann J."/>
            <person name="Amann R."/>
            <person name="Jetten M.S.M."/>
            <person name="Mascher T."/>
            <person name="Medema M.H."/>
            <person name="Devos D.P."/>
            <person name="Kaster A.-K."/>
            <person name="Ovreas L."/>
            <person name="Rohde M."/>
            <person name="Galperin M.Y."/>
            <person name="Jogler C."/>
        </authorList>
    </citation>
    <scope>NUCLEOTIDE SEQUENCE [LARGE SCALE GENOMIC DNA]</scope>
    <source>
        <strain evidence="3 4">Poly59</strain>
    </source>
</reference>
<keyword evidence="3" id="KW-0808">Transferase</keyword>
<evidence type="ECO:0000313" key="3">
    <source>
        <dbReference type="EMBL" id="TWU48109.1"/>
    </source>
</evidence>
<dbReference type="InterPro" id="IPR050194">
    <property type="entry name" value="Glycosyltransferase_grp1"/>
</dbReference>
<dbReference type="Gene3D" id="3.40.50.2000">
    <property type="entry name" value="Glycogen Phosphorylase B"/>
    <property type="match status" value="2"/>
</dbReference>
<dbReference type="EC" id="2.4.1.345" evidence="3"/>
<dbReference type="CDD" id="cd03801">
    <property type="entry name" value="GT4_PimA-like"/>
    <property type="match status" value="1"/>
</dbReference>
<dbReference type="Proteomes" id="UP000317977">
    <property type="component" value="Unassembled WGS sequence"/>
</dbReference>
<proteinExistence type="predicted"/>
<dbReference type="InterPro" id="IPR028098">
    <property type="entry name" value="Glyco_trans_4-like_N"/>
</dbReference>
<dbReference type="Pfam" id="PF00534">
    <property type="entry name" value="Glycos_transf_1"/>
    <property type="match status" value="1"/>
</dbReference>
<dbReference type="EMBL" id="SJPX01000005">
    <property type="protein sequence ID" value="TWU48109.1"/>
    <property type="molecule type" value="Genomic_DNA"/>
</dbReference>
<sequence length="375" mass="41411">MKYLIISDEYRPTIGGIARVAAAVAEHLLDRGNDVTLMTKSRSQNSNERVKTKYYARPANSSLGKIYLTTVWPLTMGSWIRKESFDRILIIDPANALPLPILNMMGKVPYEVMLHGSELIRYSRKKSTDALFARSLAGAERIFSTTGFVSKELKERYDHDSHLTSCGVTEAFLTDPVDDAKLIELRSRYGFGDTDFIVGTISRLDKRKGHDVVIQAIESLKPTLPNIRYLIAGSGPERASLESLVEQKGLQKYVVFAGRIPEEELVNHYDLMDAYAMPNRLLQSYTVEGFGISFAEAAARGVPSIGVDNGGVGEAIDDGVSGYLLATPDPEQVATSIAKIATGESAFDINSVKDHGRKFTWESVVDRIVDAHRFA</sequence>
<dbReference type="SUPFAM" id="SSF53756">
    <property type="entry name" value="UDP-Glycosyltransferase/glycogen phosphorylase"/>
    <property type="match status" value="1"/>
</dbReference>
<dbReference type="PANTHER" id="PTHR45947">
    <property type="entry name" value="SULFOQUINOVOSYL TRANSFERASE SQD2"/>
    <property type="match status" value="1"/>
</dbReference>
<feature type="domain" description="Glycosyl transferase family 1" evidence="1">
    <location>
        <begin position="185"/>
        <end position="343"/>
    </location>
</feature>
<evidence type="ECO:0000313" key="4">
    <source>
        <dbReference type="Proteomes" id="UP000317977"/>
    </source>
</evidence>
<accession>A0A5C6ELF8</accession>
<dbReference type="InterPro" id="IPR001296">
    <property type="entry name" value="Glyco_trans_1"/>
</dbReference>
<dbReference type="PANTHER" id="PTHR45947:SF3">
    <property type="entry name" value="SULFOQUINOVOSYL TRANSFERASE SQD2"/>
    <property type="match status" value="1"/>
</dbReference>
<dbReference type="GO" id="GO:0043750">
    <property type="term" value="F:phosphatidylinositol alpha-mannosyltransferase activity"/>
    <property type="evidence" value="ECO:0007669"/>
    <property type="project" value="UniProtKB-EC"/>
</dbReference>
<protein>
    <submittedName>
        <fullName evidence="3">GDP-mannose-dependent alpha-(1-6)-phosphatidylinositol monomannoside mannosyltransferase</fullName>
        <ecNumber evidence="3">2.4.1.345</ecNumber>
    </submittedName>
</protein>
<dbReference type="Pfam" id="PF13439">
    <property type="entry name" value="Glyco_transf_4"/>
    <property type="match status" value="1"/>
</dbReference>
<comment type="caution">
    <text evidence="3">The sequence shown here is derived from an EMBL/GenBank/DDBJ whole genome shotgun (WGS) entry which is preliminary data.</text>
</comment>